<protein>
    <submittedName>
        <fullName evidence="2">Malectin/receptor-like protein kinase family protein</fullName>
    </submittedName>
</protein>
<evidence type="ECO:0000256" key="1">
    <source>
        <dbReference type="SAM" id="SignalP"/>
    </source>
</evidence>
<organism evidence="2 3">
    <name type="scientific">Hibiscus syriacus</name>
    <name type="common">Rose of Sharon</name>
    <dbReference type="NCBI Taxonomy" id="106335"/>
    <lineage>
        <taxon>Eukaryota</taxon>
        <taxon>Viridiplantae</taxon>
        <taxon>Streptophyta</taxon>
        <taxon>Embryophyta</taxon>
        <taxon>Tracheophyta</taxon>
        <taxon>Spermatophyta</taxon>
        <taxon>Magnoliopsida</taxon>
        <taxon>eudicotyledons</taxon>
        <taxon>Gunneridae</taxon>
        <taxon>Pentapetalae</taxon>
        <taxon>rosids</taxon>
        <taxon>malvids</taxon>
        <taxon>Malvales</taxon>
        <taxon>Malvaceae</taxon>
        <taxon>Malvoideae</taxon>
        <taxon>Hibiscus</taxon>
    </lineage>
</organism>
<proteinExistence type="predicted"/>
<dbReference type="EMBL" id="VEPZ02001024">
    <property type="protein sequence ID" value="KAE8701325.1"/>
    <property type="molecule type" value="Genomic_DNA"/>
</dbReference>
<accession>A0A6A3ADV5</accession>
<dbReference type="AlphaFoldDB" id="A0A6A3ADV5"/>
<evidence type="ECO:0000313" key="2">
    <source>
        <dbReference type="EMBL" id="KAE8701325.1"/>
    </source>
</evidence>
<reference evidence="2" key="1">
    <citation type="submission" date="2019-09" db="EMBL/GenBank/DDBJ databases">
        <title>Draft genome information of white flower Hibiscus syriacus.</title>
        <authorList>
            <person name="Kim Y.-M."/>
        </authorList>
    </citation>
    <scope>NUCLEOTIDE SEQUENCE [LARGE SCALE GENOMIC DNA]</scope>
    <source>
        <strain evidence="2">YM2019G1</strain>
    </source>
</reference>
<keyword evidence="3" id="KW-1185">Reference proteome</keyword>
<name>A0A6A3ADV5_HIBSY</name>
<dbReference type="Proteomes" id="UP000436088">
    <property type="component" value="Unassembled WGS sequence"/>
</dbReference>
<feature type="signal peptide" evidence="1">
    <location>
        <begin position="1"/>
        <end position="29"/>
    </location>
</feature>
<dbReference type="GO" id="GO:0016301">
    <property type="term" value="F:kinase activity"/>
    <property type="evidence" value="ECO:0007669"/>
    <property type="project" value="UniProtKB-KW"/>
</dbReference>
<evidence type="ECO:0000313" key="3">
    <source>
        <dbReference type="Proteomes" id="UP000436088"/>
    </source>
</evidence>
<keyword evidence="1" id="KW-0732">Signal</keyword>
<sequence length="116" mass="13319">MESYFPRPFFLGTLIITLMLLHVTSTSQATGFASLTEKIDATATITDTDDFESEFLTDPDISKMLFDFRYLISRSRIRRRPIVNCNRGNAYASCLPSKNQRITSERCGIYKRRGCF</sequence>
<gene>
    <name evidence="2" type="ORF">F3Y22_tig00110548pilonHSYRG00773</name>
</gene>
<comment type="caution">
    <text evidence="2">The sequence shown here is derived from an EMBL/GenBank/DDBJ whole genome shotgun (WGS) entry which is preliminary data.</text>
</comment>
<feature type="chain" id="PRO_5025683598" evidence="1">
    <location>
        <begin position="30"/>
        <end position="116"/>
    </location>
</feature>